<dbReference type="OrthoDB" id="960611at2759"/>
<feature type="domain" description="Aminotransferase-like plant mobile" evidence="2">
    <location>
        <begin position="57"/>
        <end position="195"/>
    </location>
</feature>
<dbReference type="PANTHER" id="PTHR46033:SF8">
    <property type="entry name" value="PROTEIN MAINTENANCE OF MERISTEMS-LIKE"/>
    <property type="match status" value="1"/>
</dbReference>
<feature type="compositionally biased region" description="Polar residues" evidence="1">
    <location>
        <begin position="366"/>
        <end position="376"/>
    </location>
</feature>
<dbReference type="Pfam" id="PF10536">
    <property type="entry name" value="PMD"/>
    <property type="match status" value="1"/>
</dbReference>
<keyword evidence="4" id="KW-1185">Reference proteome</keyword>
<proteinExistence type="predicted"/>
<dbReference type="PANTHER" id="PTHR46033">
    <property type="entry name" value="PROTEIN MAIN-LIKE 2"/>
    <property type="match status" value="1"/>
</dbReference>
<feature type="compositionally biased region" description="Basic residues" evidence="1">
    <location>
        <begin position="296"/>
        <end position="305"/>
    </location>
</feature>
<evidence type="ECO:0000259" key="2">
    <source>
        <dbReference type="Pfam" id="PF10536"/>
    </source>
</evidence>
<dbReference type="InterPro" id="IPR044824">
    <property type="entry name" value="MAIN-like"/>
</dbReference>
<dbReference type="InterPro" id="IPR019557">
    <property type="entry name" value="AminoTfrase-like_pln_mobile"/>
</dbReference>
<evidence type="ECO:0000256" key="1">
    <source>
        <dbReference type="SAM" id="MobiDB-lite"/>
    </source>
</evidence>
<dbReference type="EMBL" id="JAHUZN010000009">
    <property type="protein sequence ID" value="KAG8483083.1"/>
    <property type="molecule type" value="Genomic_DNA"/>
</dbReference>
<feature type="region of interest" description="Disordered" evidence="1">
    <location>
        <begin position="342"/>
        <end position="445"/>
    </location>
</feature>
<organism evidence="3 4">
    <name type="scientific">Gossypium anomalum</name>
    <dbReference type="NCBI Taxonomy" id="47600"/>
    <lineage>
        <taxon>Eukaryota</taxon>
        <taxon>Viridiplantae</taxon>
        <taxon>Streptophyta</taxon>
        <taxon>Embryophyta</taxon>
        <taxon>Tracheophyta</taxon>
        <taxon>Spermatophyta</taxon>
        <taxon>Magnoliopsida</taxon>
        <taxon>eudicotyledons</taxon>
        <taxon>Gunneridae</taxon>
        <taxon>Pentapetalae</taxon>
        <taxon>rosids</taxon>
        <taxon>malvids</taxon>
        <taxon>Malvales</taxon>
        <taxon>Malvaceae</taxon>
        <taxon>Malvoideae</taxon>
        <taxon>Gossypium</taxon>
    </lineage>
</organism>
<evidence type="ECO:0000313" key="3">
    <source>
        <dbReference type="EMBL" id="KAG8483083.1"/>
    </source>
</evidence>
<evidence type="ECO:0000313" key="4">
    <source>
        <dbReference type="Proteomes" id="UP000701853"/>
    </source>
</evidence>
<feature type="region of interest" description="Disordered" evidence="1">
    <location>
        <begin position="288"/>
        <end position="310"/>
    </location>
</feature>
<dbReference type="Proteomes" id="UP000701853">
    <property type="component" value="Chromosome 9"/>
</dbReference>
<protein>
    <recommendedName>
        <fullName evidence="2">Aminotransferase-like plant mobile domain-containing protein</fullName>
    </recommendedName>
</protein>
<name>A0A8J6CWZ5_9ROSI</name>
<comment type="caution">
    <text evidence="3">The sequence shown here is derived from an EMBL/GenBank/DDBJ whole genome shotgun (WGS) entry which is preliminary data.</text>
</comment>
<gene>
    <name evidence="3" type="ORF">CXB51_022051</name>
</gene>
<accession>A0A8J6CWZ5</accession>
<dbReference type="AlphaFoldDB" id="A0A8J6CWZ5"/>
<sequence length="445" mass="50139">MAGELIRLDNKHISVDQMIMSVGRVLQCYICNMFGPPSPLIENYLQEAEFRHVATIDVHLQLGLPVDGYAVTGSTSSTDWGAICYELLGAIMDKINEGWIKMGWLRDTFPEPDNDSNELESIRYAWAYILEMIGGYLMPNLSRNLVHLRWLLKLVDFRAADELSWGSTVLATLYKEMCGATRPNKAKIGGCLSLLWNHSVSYVGIPTSLEDIQLLLDQRSKAEFQWTPYEDPTIRVVIPDEFFQNPNFWHVKVPLVNYATVEIHQSDRDPWQAIFIVGRGEATTNSCLKGTTGPFKSKKKGRRHRPINDTHTIIRPNSSIDDTHITAFSDYARLESMAGSSPFSITLSQPPIHRPPSHEGSHEAPSGSSSFYQSLSPYEIQTHPPWVTQTPPQSLFYQGGSPSQQPQPDPLPEEPQSSPEADRRRNPARTRRRPSCGTDSDRHGH</sequence>
<dbReference type="GO" id="GO:0010073">
    <property type="term" value="P:meristem maintenance"/>
    <property type="evidence" value="ECO:0007669"/>
    <property type="project" value="InterPro"/>
</dbReference>
<reference evidence="3 4" key="1">
    <citation type="journal article" date="2021" name="bioRxiv">
        <title>The Gossypium anomalum genome as a resource for cotton improvement and evolutionary analysis of hybrid incompatibility.</title>
        <authorList>
            <person name="Grover C.E."/>
            <person name="Yuan D."/>
            <person name="Arick M.A."/>
            <person name="Miller E.R."/>
            <person name="Hu G."/>
            <person name="Peterson D.G."/>
            <person name="Wendel J.F."/>
            <person name="Udall J.A."/>
        </authorList>
    </citation>
    <scope>NUCLEOTIDE SEQUENCE [LARGE SCALE GENOMIC DNA]</scope>
    <source>
        <strain evidence="3">JFW-Udall</strain>
        <tissue evidence="3">Leaf</tissue>
    </source>
</reference>
<feature type="compositionally biased region" description="Polar residues" evidence="1">
    <location>
        <begin position="387"/>
        <end position="396"/>
    </location>
</feature>